<dbReference type="EMBL" id="JACCAE010000001">
    <property type="protein sequence ID" value="NYF97450.1"/>
    <property type="molecule type" value="Genomic_DNA"/>
</dbReference>
<evidence type="ECO:0000313" key="4">
    <source>
        <dbReference type="EMBL" id="NYF97450.1"/>
    </source>
</evidence>
<gene>
    <name evidence="4" type="ORF">BJY20_000842</name>
</gene>
<accession>A0A852VPQ3</accession>
<sequence>MRFATLEIAGSDQACIRRSDRDWAPLNHVRPEFQGDLLVFLDSGTWLTDEFVGLQQVADDMPSHMVIREADARFQPPYRRPRKIWGIGLNYGKHAGDLSEQAPDQPASFIKADHTIIGAGEAIVLPTQSERTTAEAEVGLVVGRRTQGVDPTDAMAHVFGVCAVLDQTAEDILQLNPRYLTRSKNFPTFFSFGPEVVTLDEFLAEGPLEDIEVCTLLDGSEVRRDRVANMTHAPADLVSFHSQMMPLYPGDIISTGTPGAGVLTPGCVAEARIDGLMPLLNPVRAEQV</sequence>
<dbReference type="Proteomes" id="UP000554054">
    <property type="component" value="Unassembled WGS sequence"/>
</dbReference>
<dbReference type="InterPro" id="IPR011234">
    <property type="entry name" value="Fumarylacetoacetase-like_C"/>
</dbReference>
<reference evidence="4 5" key="1">
    <citation type="submission" date="2020-07" db="EMBL/GenBank/DDBJ databases">
        <title>Sequencing the genomes of 1000 actinobacteria strains.</title>
        <authorList>
            <person name="Klenk H.-P."/>
        </authorList>
    </citation>
    <scope>NUCLEOTIDE SEQUENCE [LARGE SCALE GENOMIC DNA]</scope>
    <source>
        <strain evidence="4 5">DSM 26154</strain>
    </source>
</reference>
<dbReference type="SUPFAM" id="SSF56529">
    <property type="entry name" value="FAH"/>
    <property type="match status" value="1"/>
</dbReference>
<dbReference type="GO" id="GO:0003824">
    <property type="term" value="F:catalytic activity"/>
    <property type="evidence" value="ECO:0007669"/>
    <property type="project" value="InterPro"/>
</dbReference>
<evidence type="ECO:0000259" key="3">
    <source>
        <dbReference type="Pfam" id="PF01557"/>
    </source>
</evidence>
<comment type="similarity">
    <text evidence="1">Belongs to the FAH family.</text>
</comment>
<evidence type="ECO:0000313" key="5">
    <source>
        <dbReference type="Proteomes" id="UP000554054"/>
    </source>
</evidence>
<organism evidence="4 5">
    <name type="scientific">Janibacter cremeus</name>
    <dbReference type="NCBI Taxonomy" id="1285192"/>
    <lineage>
        <taxon>Bacteria</taxon>
        <taxon>Bacillati</taxon>
        <taxon>Actinomycetota</taxon>
        <taxon>Actinomycetes</taxon>
        <taxon>Micrococcales</taxon>
        <taxon>Intrasporangiaceae</taxon>
        <taxon>Janibacter</taxon>
    </lineage>
</organism>
<feature type="domain" description="Fumarylacetoacetase-like C-terminal" evidence="3">
    <location>
        <begin position="83"/>
        <end position="283"/>
    </location>
</feature>
<dbReference type="PANTHER" id="PTHR42796">
    <property type="entry name" value="FUMARYLACETOACETATE HYDROLASE DOMAIN-CONTAINING PROTEIN 2A-RELATED"/>
    <property type="match status" value="1"/>
</dbReference>
<dbReference type="InterPro" id="IPR051121">
    <property type="entry name" value="FAH"/>
</dbReference>
<dbReference type="RefSeq" id="WP_185990385.1">
    <property type="nucleotide sequence ID" value="NZ_JACCAE010000001.1"/>
</dbReference>
<comment type="caution">
    <text evidence="4">The sequence shown here is derived from an EMBL/GenBank/DDBJ whole genome shotgun (WGS) entry which is preliminary data.</text>
</comment>
<evidence type="ECO:0000256" key="2">
    <source>
        <dbReference type="ARBA" id="ARBA00022723"/>
    </source>
</evidence>
<dbReference type="Gene3D" id="3.90.850.10">
    <property type="entry name" value="Fumarylacetoacetase-like, C-terminal domain"/>
    <property type="match status" value="1"/>
</dbReference>
<dbReference type="GO" id="GO:0046872">
    <property type="term" value="F:metal ion binding"/>
    <property type="evidence" value="ECO:0007669"/>
    <property type="project" value="UniProtKB-KW"/>
</dbReference>
<dbReference type="InterPro" id="IPR036663">
    <property type="entry name" value="Fumarylacetoacetase_C_sf"/>
</dbReference>
<name>A0A852VPQ3_9MICO</name>
<proteinExistence type="inferred from homology"/>
<keyword evidence="2" id="KW-0479">Metal-binding</keyword>
<protein>
    <submittedName>
        <fullName evidence="4">2-keto-4-pentenoate hydratase/2-oxohepta-3-ene-1,7-dioic acid hydratase in catechol pathway</fullName>
    </submittedName>
</protein>
<dbReference type="AlphaFoldDB" id="A0A852VPQ3"/>
<dbReference type="PANTHER" id="PTHR42796:SF4">
    <property type="entry name" value="FUMARYLACETOACETATE HYDROLASE DOMAIN-CONTAINING PROTEIN 2A"/>
    <property type="match status" value="1"/>
</dbReference>
<keyword evidence="5" id="KW-1185">Reference proteome</keyword>
<dbReference type="Pfam" id="PF01557">
    <property type="entry name" value="FAA_hydrolase"/>
    <property type="match status" value="1"/>
</dbReference>
<dbReference type="GO" id="GO:0044281">
    <property type="term" value="P:small molecule metabolic process"/>
    <property type="evidence" value="ECO:0007669"/>
    <property type="project" value="UniProtKB-ARBA"/>
</dbReference>
<evidence type="ECO:0000256" key="1">
    <source>
        <dbReference type="ARBA" id="ARBA00010211"/>
    </source>
</evidence>